<evidence type="ECO:0000259" key="14">
    <source>
        <dbReference type="Pfam" id="PF02163"/>
    </source>
</evidence>
<feature type="domain" description="Peptidase M50" evidence="14">
    <location>
        <begin position="142"/>
        <end position="194"/>
    </location>
</feature>
<evidence type="ECO:0000256" key="11">
    <source>
        <dbReference type="ARBA" id="ARBA00023049"/>
    </source>
</evidence>
<feature type="transmembrane region" description="Helical" evidence="13">
    <location>
        <begin position="141"/>
        <end position="160"/>
    </location>
</feature>
<name>A0ABR9SC09_9BURK</name>
<feature type="transmembrane region" description="Helical" evidence="13">
    <location>
        <begin position="60"/>
        <end position="80"/>
    </location>
</feature>
<evidence type="ECO:0000313" key="15">
    <source>
        <dbReference type="EMBL" id="MBE7939882.1"/>
    </source>
</evidence>
<dbReference type="InterPro" id="IPR008915">
    <property type="entry name" value="Peptidase_M50"/>
</dbReference>
<evidence type="ECO:0000256" key="1">
    <source>
        <dbReference type="ARBA" id="ARBA00001947"/>
    </source>
</evidence>
<evidence type="ECO:0000313" key="16">
    <source>
        <dbReference type="Proteomes" id="UP000715965"/>
    </source>
</evidence>
<keyword evidence="4" id="KW-1003">Cell membrane</keyword>
<evidence type="ECO:0000256" key="8">
    <source>
        <dbReference type="ARBA" id="ARBA00022801"/>
    </source>
</evidence>
<keyword evidence="11" id="KW-0482">Metalloprotease</keyword>
<accession>A0ABR9SC09</accession>
<keyword evidence="7" id="KW-0479">Metal-binding</keyword>
<evidence type="ECO:0000256" key="12">
    <source>
        <dbReference type="ARBA" id="ARBA00023136"/>
    </source>
</evidence>
<dbReference type="PANTHER" id="PTHR35864">
    <property type="entry name" value="ZINC METALLOPROTEASE MJ0611-RELATED"/>
    <property type="match status" value="1"/>
</dbReference>
<evidence type="ECO:0000256" key="6">
    <source>
        <dbReference type="ARBA" id="ARBA00022692"/>
    </source>
</evidence>
<dbReference type="GO" id="GO:0008233">
    <property type="term" value="F:peptidase activity"/>
    <property type="evidence" value="ECO:0007669"/>
    <property type="project" value="UniProtKB-KW"/>
</dbReference>
<keyword evidence="8" id="KW-0378">Hydrolase</keyword>
<evidence type="ECO:0000256" key="13">
    <source>
        <dbReference type="SAM" id="Phobius"/>
    </source>
</evidence>
<evidence type="ECO:0000256" key="10">
    <source>
        <dbReference type="ARBA" id="ARBA00022989"/>
    </source>
</evidence>
<evidence type="ECO:0000256" key="2">
    <source>
        <dbReference type="ARBA" id="ARBA00004651"/>
    </source>
</evidence>
<dbReference type="GO" id="GO:0006508">
    <property type="term" value="P:proteolysis"/>
    <property type="evidence" value="ECO:0007669"/>
    <property type="project" value="UniProtKB-KW"/>
</dbReference>
<comment type="cofactor">
    <cofactor evidence="1">
        <name>Zn(2+)</name>
        <dbReference type="ChEBI" id="CHEBI:29105"/>
    </cofactor>
</comment>
<evidence type="ECO:0000256" key="4">
    <source>
        <dbReference type="ARBA" id="ARBA00022475"/>
    </source>
</evidence>
<evidence type="ECO:0000256" key="3">
    <source>
        <dbReference type="ARBA" id="ARBA00007931"/>
    </source>
</evidence>
<keyword evidence="9" id="KW-0862">Zinc</keyword>
<dbReference type="PANTHER" id="PTHR35864:SF1">
    <property type="entry name" value="ZINC METALLOPROTEASE YWHC-RELATED"/>
    <property type="match status" value="1"/>
</dbReference>
<evidence type="ECO:0000256" key="9">
    <source>
        <dbReference type="ARBA" id="ARBA00022833"/>
    </source>
</evidence>
<gene>
    <name evidence="15" type="ORF">IM725_04750</name>
</gene>
<dbReference type="Pfam" id="PF02163">
    <property type="entry name" value="Peptidase_M50"/>
    <property type="match status" value="1"/>
</dbReference>
<keyword evidence="10 13" id="KW-1133">Transmembrane helix</keyword>
<comment type="caution">
    <text evidence="15">The sequence shown here is derived from an EMBL/GenBank/DDBJ whole genome shotgun (WGS) entry which is preliminary data.</text>
</comment>
<dbReference type="InterPro" id="IPR044537">
    <property type="entry name" value="Rip2-like"/>
</dbReference>
<comment type="subcellular location">
    <subcellularLocation>
        <location evidence="2">Cell membrane</location>
        <topology evidence="2">Multi-pass membrane protein</topology>
    </subcellularLocation>
</comment>
<keyword evidence="16" id="KW-1185">Reference proteome</keyword>
<feature type="transmembrane region" description="Helical" evidence="13">
    <location>
        <begin position="181"/>
        <end position="202"/>
    </location>
</feature>
<feature type="transmembrane region" description="Helical" evidence="13">
    <location>
        <begin position="101"/>
        <end position="121"/>
    </location>
</feature>
<dbReference type="RefSeq" id="WP_193779427.1">
    <property type="nucleotide sequence ID" value="NZ_JADDOJ010000012.1"/>
</dbReference>
<feature type="transmembrane region" description="Helical" evidence="13">
    <location>
        <begin position="208"/>
        <end position="225"/>
    </location>
</feature>
<evidence type="ECO:0000256" key="7">
    <source>
        <dbReference type="ARBA" id="ARBA00022723"/>
    </source>
</evidence>
<sequence length="226" mass="24352">MDTNNLVQTILVYALPVLFAITVHEAAHGYVARALGDNTAWMLGRVTLNPLRHIDPMGTVIMPLLLLFTTAALPGGPFLLGYAKPVPVSFGKLRRPKRDMVWVALAGPGSNFIQALLWALLFVGLQAAGVYEPFFLGMAKAGIQVNLALAVFNLFPIPPLDGGRVMVGLLPMRAAIALSRVEPFGFFIVLALVVAHVLDALWMQPLMHVAYGVLNLLIGPLLAAVR</sequence>
<evidence type="ECO:0000256" key="5">
    <source>
        <dbReference type="ARBA" id="ARBA00022670"/>
    </source>
</evidence>
<proteinExistence type="inferred from homology"/>
<keyword evidence="12 13" id="KW-0472">Membrane</keyword>
<comment type="similarity">
    <text evidence="3">Belongs to the peptidase M50B family.</text>
</comment>
<dbReference type="EMBL" id="JADDOJ010000012">
    <property type="protein sequence ID" value="MBE7939882.1"/>
    <property type="molecule type" value="Genomic_DNA"/>
</dbReference>
<keyword evidence="6 13" id="KW-0812">Transmembrane</keyword>
<dbReference type="Proteomes" id="UP000715965">
    <property type="component" value="Unassembled WGS sequence"/>
</dbReference>
<organism evidence="15 16">
    <name type="scientific">Ramlibacter aquaticus</name>
    <dbReference type="NCBI Taxonomy" id="2780094"/>
    <lineage>
        <taxon>Bacteria</taxon>
        <taxon>Pseudomonadati</taxon>
        <taxon>Pseudomonadota</taxon>
        <taxon>Betaproteobacteria</taxon>
        <taxon>Burkholderiales</taxon>
        <taxon>Comamonadaceae</taxon>
        <taxon>Ramlibacter</taxon>
    </lineage>
</organism>
<keyword evidence="5 15" id="KW-0645">Protease</keyword>
<protein>
    <submittedName>
        <fullName evidence="15">Site-2 protease family protein</fullName>
    </submittedName>
</protein>
<reference evidence="15 16" key="1">
    <citation type="submission" date="2020-10" db="EMBL/GenBank/DDBJ databases">
        <title>Draft genome of Ramlibacter aquaticus LMG 30558.</title>
        <authorList>
            <person name="Props R."/>
        </authorList>
    </citation>
    <scope>NUCLEOTIDE SEQUENCE [LARGE SCALE GENOMIC DNA]</scope>
    <source>
        <strain evidence="15 16">LMG 30558</strain>
    </source>
</reference>
<dbReference type="CDD" id="cd06158">
    <property type="entry name" value="S2P-M50_like_1"/>
    <property type="match status" value="1"/>
</dbReference>
<dbReference type="InterPro" id="IPR052348">
    <property type="entry name" value="Metallopeptidase_M50B"/>
</dbReference>